<dbReference type="GO" id="GO:0007399">
    <property type="term" value="P:nervous system development"/>
    <property type="evidence" value="ECO:0007669"/>
    <property type="project" value="UniProtKB-ARBA"/>
</dbReference>
<keyword evidence="6" id="KW-0808">Transferase</keyword>
<dbReference type="CTD" id="100003782"/>
<dbReference type="SMART" id="SM00336">
    <property type="entry name" value="BBOX"/>
    <property type="match status" value="1"/>
</dbReference>
<evidence type="ECO:0000256" key="15">
    <source>
        <dbReference type="ARBA" id="ARBA00043214"/>
    </source>
</evidence>
<keyword evidence="10" id="KW-0833">Ubl conjugation pathway</keyword>
<evidence type="ECO:0000256" key="9">
    <source>
        <dbReference type="ARBA" id="ARBA00022771"/>
    </source>
</evidence>
<evidence type="ECO:0000256" key="7">
    <source>
        <dbReference type="ARBA" id="ARBA00022723"/>
    </source>
</evidence>
<gene>
    <name evidence="25 26 27" type="primary">trim2</name>
</gene>
<evidence type="ECO:0000256" key="3">
    <source>
        <dbReference type="ARBA" id="ARBA00008518"/>
    </source>
</evidence>
<dbReference type="PANTHER" id="PTHR24104">
    <property type="entry name" value="E3 UBIQUITIN-PROTEIN LIGASE NHLRC1-RELATED"/>
    <property type="match status" value="1"/>
</dbReference>
<dbReference type="EC" id="2.3.2.27" evidence="4"/>
<dbReference type="InterPro" id="IPR003649">
    <property type="entry name" value="Bbox_C"/>
</dbReference>
<proteinExistence type="inferred from homology"/>
<sequence length="744" mass="80778">MASEGSTIPSPVVRQIDKQFLICSICLDRYENPKVLPCLHTFCERCLQNYIPAHSLTLSCPVCRQTSILPEKGVAALQNNFFITNLMDVLQRAPDSCSQEAAALNNIATVATGCLLSCPNHGGSVMEFYCPPCETAMCQECTCGEHGEHPTVPLKDVVEQHKASLQEQMNAVKKRLPEIDSALQTLSDILQQLTNRKSAIEDDIHSIFDELQKTLNVRKSVLLMELEVNYGVKQKVLQAQLDSLMQGQEDITSSCNFTEQALSHGTEAEVLLVKKQMGGRLVELANQELPLQPGENDQLDFLVETDGLKKSIHNLGAVITTNAVASESVASGEGLRHCVVGVPTSVTVTTKDKDGELCKMGNAVIAAQISSSDGSRGDGEILDNKNGTYEYLFSVPKEGTFNLSLLLYNQHIKGSPFKIKAAKSTDVSPTSDGTKKRLKSPGSGHIKQKAFKRPASMYSTGRRKENPIEDDLIFRVGTKGRNKGEFTNLQGVAASTLGKVLIADSNNQCVQTFSNDGQFRSRFGVRGRSPGQMQRPTGVAVHPNGDIIIADYDNKWISIFSSEGKFKNKIGLGKLLGPKGVAVDRNGHIIVVDNKACRIFIFQPNGKLVTKFGSRGNSDTQFAGPHFAAVNSNNEIIITDFHNHSVKVFNTEGEFLLKFGSNGEGNGQFNAPTGVAVDVNGNIIVADWGNSRIQVFDGSGSFLSYINTSADPLYGPQGLALTSDGHVAVADSGNHCFKVYRYLQ</sequence>
<dbReference type="SUPFAM" id="SSF101898">
    <property type="entry name" value="NHL repeat"/>
    <property type="match status" value="1"/>
</dbReference>
<dbReference type="InterPro" id="IPR001841">
    <property type="entry name" value="Znf_RING"/>
</dbReference>
<dbReference type="CDD" id="cd20482">
    <property type="entry name" value="CC_brat-like"/>
    <property type="match status" value="1"/>
</dbReference>
<dbReference type="FunFam" id="2.40.10.500:FF:000001">
    <property type="entry name" value="tripartite motif-containing protein 3-like"/>
    <property type="match status" value="1"/>
</dbReference>
<comment type="pathway">
    <text evidence="2">Protein modification; protein ubiquitination.</text>
</comment>
<dbReference type="Pfam" id="PF01436">
    <property type="entry name" value="NHL"/>
    <property type="match status" value="6"/>
</dbReference>
<evidence type="ECO:0000313" key="26">
    <source>
        <dbReference type="RefSeq" id="XP_013866895.1"/>
    </source>
</evidence>
<evidence type="ECO:0000313" key="25">
    <source>
        <dbReference type="RefSeq" id="XP_013866894.1"/>
    </source>
</evidence>
<evidence type="ECO:0000313" key="24">
    <source>
        <dbReference type="Proteomes" id="UP000192220"/>
    </source>
</evidence>
<dbReference type="RefSeq" id="XP_013866894.1">
    <property type="nucleotide sequence ID" value="XM_014011440.1"/>
</dbReference>
<feature type="repeat" description="NHL" evidence="19">
    <location>
        <begin position="473"/>
        <end position="516"/>
    </location>
</feature>
<dbReference type="GO" id="GO:0043161">
    <property type="term" value="P:proteasome-mediated ubiquitin-dependent protein catabolic process"/>
    <property type="evidence" value="ECO:0007669"/>
    <property type="project" value="TreeGrafter"/>
</dbReference>
<keyword evidence="24" id="KW-1185">Reference proteome</keyword>
<keyword evidence="20" id="KW-0175">Coiled coil</keyword>
<dbReference type="RefSeq" id="XP_013866895.1">
    <property type="nucleotide sequence ID" value="XM_014011441.1"/>
</dbReference>
<evidence type="ECO:0000313" key="27">
    <source>
        <dbReference type="RefSeq" id="XP_013866896.1"/>
    </source>
</evidence>
<evidence type="ECO:0000256" key="8">
    <source>
        <dbReference type="ARBA" id="ARBA00022737"/>
    </source>
</evidence>
<dbReference type="OrthoDB" id="342730at2759"/>
<evidence type="ECO:0000256" key="12">
    <source>
        <dbReference type="ARBA" id="ARBA00022843"/>
    </source>
</evidence>
<feature type="repeat" description="NHL" evidence="19">
    <location>
        <begin position="573"/>
        <end position="605"/>
    </location>
</feature>
<dbReference type="SMART" id="SM00557">
    <property type="entry name" value="IG_FLMN"/>
    <property type="match status" value="1"/>
</dbReference>
<dbReference type="CDD" id="cd14960">
    <property type="entry name" value="NHL_TRIM2_like"/>
    <property type="match status" value="1"/>
</dbReference>
<dbReference type="GO" id="GO:0008270">
    <property type="term" value="F:zinc ion binding"/>
    <property type="evidence" value="ECO:0007669"/>
    <property type="project" value="UniProtKB-KW"/>
</dbReference>
<feature type="coiled-coil region" evidence="20">
    <location>
        <begin position="155"/>
        <end position="203"/>
    </location>
</feature>
<keyword evidence="5" id="KW-0597">Phosphoprotein</keyword>
<dbReference type="FunFam" id="2.120.10.30:FF:000004">
    <property type="entry name" value="Tripartite motif containing 2"/>
    <property type="match status" value="1"/>
</dbReference>
<dbReference type="InterPro" id="IPR050952">
    <property type="entry name" value="TRIM-NHL_E3_ligases"/>
</dbReference>
<dbReference type="InterPro" id="IPR057750">
    <property type="entry name" value="TRIM2/3_C"/>
</dbReference>
<evidence type="ECO:0000256" key="1">
    <source>
        <dbReference type="ARBA" id="ARBA00000900"/>
    </source>
</evidence>
<dbReference type="KEGG" id="alim:106519677"/>
<feature type="region of interest" description="Disordered" evidence="21">
    <location>
        <begin position="422"/>
        <end position="447"/>
    </location>
</feature>
<keyword evidence="9 17" id="KW-0863">Zinc-finger</keyword>
<evidence type="ECO:0000256" key="16">
    <source>
        <dbReference type="ARBA" id="ARBA00046514"/>
    </source>
</evidence>
<feature type="repeat" description="NHL" evidence="19">
    <location>
        <begin position="700"/>
        <end position="743"/>
    </location>
</feature>
<dbReference type="InterPro" id="IPR001258">
    <property type="entry name" value="NHL_repeat"/>
</dbReference>
<evidence type="ECO:0000256" key="21">
    <source>
        <dbReference type="SAM" id="MobiDB-lite"/>
    </source>
</evidence>
<dbReference type="FunFam" id="3.30.40.10:FF:000032">
    <property type="entry name" value="Tripartite motif containing 2"/>
    <property type="match status" value="1"/>
</dbReference>
<dbReference type="PROSITE" id="PS50089">
    <property type="entry name" value="ZF_RING_2"/>
    <property type="match status" value="1"/>
</dbReference>
<evidence type="ECO:0000256" key="19">
    <source>
        <dbReference type="PROSITE-ProRule" id="PRU00504"/>
    </source>
</evidence>
<dbReference type="RefSeq" id="XP_013866896.1">
    <property type="nucleotide sequence ID" value="XM_014011442.1"/>
</dbReference>
<keyword evidence="8" id="KW-0677">Repeat</keyword>
<dbReference type="Gene3D" id="2.120.10.30">
    <property type="entry name" value="TolB, C-terminal domain"/>
    <property type="match status" value="2"/>
</dbReference>
<dbReference type="InterPro" id="IPR017907">
    <property type="entry name" value="Znf_RING_CS"/>
</dbReference>
<keyword evidence="7" id="KW-0479">Metal-binding</keyword>
<dbReference type="InterPro" id="IPR013783">
    <property type="entry name" value="Ig-like_fold"/>
</dbReference>
<dbReference type="PANTHER" id="PTHR24104:SF58">
    <property type="entry name" value="TRIPARTITE MOTIF-CONTAINING PROTEIN 2"/>
    <property type="match status" value="1"/>
</dbReference>
<feature type="domain" description="B box-type" evidence="23">
    <location>
        <begin position="118"/>
        <end position="154"/>
    </location>
</feature>
<dbReference type="PROSITE" id="PS00518">
    <property type="entry name" value="ZF_RING_1"/>
    <property type="match status" value="1"/>
</dbReference>
<dbReference type="Pfam" id="PF00630">
    <property type="entry name" value="Filamin"/>
    <property type="match status" value="1"/>
</dbReference>
<evidence type="ECO:0000256" key="14">
    <source>
        <dbReference type="ARBA" id="ARBA00041590"/>
    </source>
</evidence>
<comment type="similarity">
    <text evidence="3">Belongs to the TRIM/RBCC family.</text>
</comment>
<protein>
    <recommendedName>
        <fullName evidence="13">Tripartite motif-containing protein 2</fullName>
        <ecNumber evidence="4">2.3.2.27</ecNumber>
    </recommendedName>
    <alternativeName>
        <fullName evidence="14">E3 ubiquitin-protein ligase TRIM2</fullName>
    </alternativeName>
    <alternativeName>
        <fullName evidence="15">RING-type E3 ubiquitin transferase TRIM2</fullName>
    </alternativeName>
</protein>
<keyword evidence="12" id="KW-0832">Ubl conjugation</keyword>
<dbReference type="InterPro" id="IPR011042">
    <property type="entry name" value="6-blade_b-propeller_TolB-like"/>
</dbReference>
<feature type="domain" description="RING-type" evidence="22">
    <location>
        <begin position="23"/>
        <end position="64"/>
    </location>
</feature>
<evidence type="ECO:0000256" key="5">
    <source>
        <dbReference type="ARBA" id="ARBA00022553"/>
    </source>
</evidence>
<dbReference type="SUPFAM" id="SSF81296">
    <property type="entry name" value="E set domains"/>
    <property type="match status" value="1"/>
</dbReference>
<comment type="subunit">
    <text evidence="16">Forms homooligomers. Interacts with TRIM3; this interaction reduces TRIM2 activity. Interacts with myosin V; myosin V may not be a substrate for ubiquitination. Interacts with NEFL. Interacts with phosphorylated BCL2L11. Interacts with SIRPA.</text>
</comment>
<dbReference type="Pfam" id="PF13445">
    <property type="entry name" value="zf-RING_UBOX"/>
    <property type="match status" value="1"/>
</dbReference>
<evidence type="ECO:0000256" key="2">
    <source>
        <dbReference type="ARBA" id="ARBA00004906"/>
    </source>
</evidence>
<evidence type="ECO:0000256" key="10">
    <source>
        <dbReference type="ARBA" id="ARBA00022786"/>
    </source>
</evidence>
<dbReference type="Proteomes" id="UP000192220">
    <property type="component" value="Unplaced"/>
</dbReference>
<reference evidence="25 26" key="1">
    <citation type="submission" date="2025-04" db="UniProtKB">
        <authorList>
            <consortium name="RefSeq"/>
        </authorList>
    </citation>
    <scope>IDENTIFICATION</scope>
    <source>
        <strain evidence="25 26">Quisiro</strain>
        <tissue evidence="25 26">Liver</tissue>
    </source>
</reference>
<dbReference type="InterPro" id="IPR000315">
    <property type="entry name" value="Znf_B-box"/>
</dbReference>
<dbReference type="Gene3D" id="3.30.160.60">
    <property type="entry name" value="Classic Zinc Finger"/>
    <property type="match status" value="1"/>
</dbReference>
<feature type="repeat" description="Filamin" evidence="18">
    <location>
        <begin position="320"/>
        <end position="421"/>
    </location>
</feature>
<feature type="repeat" description="NHL" evidence="19">
    <location>
        <begin position="609"/>
        <end position="652"/>
    </location>
</feature>
<dbReference type="FunFam" id="2.120.10.30:FF:000007">
    <property type="entry name" value="Putative tripartite motif-containing protein 2"/>
    <property type="match status" value="1"/>
</dbReference>
<dbReference type="CDD" id="cd16767">
    <property type="entry name" value="RING-HC_TRIM2"/>
    <property type="match status" value="1"/>
</dbReference>
<evidence type="ECO:0000256" key="6">
    <source>
        <dbReference type="ARBA" id="ARBA00022679"/>
    </source>
</evidence>
<name>A0A2I4BGL2_AUSLI</name>
<dbReference type="SMART" id="SM00502">
    <property type="entry name" value="BBC"/>
    <property type="match status" value="1"/>
</dbReference>
<feature type="repeat" description="NHL" evidence="19">
    <location>
        <begin position="656"/>
        <end position="699"/>
    </location>
</feature>
<accession>A0A2I4BGL2</accession>
<evidence type="ECO:0000256" key="11">
    <source>
        <dbReference type="ARBA" id="ARBA00022833"/>
    </source>
</evidence>
<dbReference type="InterPro" id="IPR014756">
    <property type="entry name" value="Ig_E-set"/>
</dbReference>
<dbReference type="Gene3D" id="3.30.40.10">
    <property type="entry name" value="Zinc/RING finger domain, C3HC4 (zinc finger)"/>
    <property type="match status" value="1"/>
</dbReference>
<dbReference type="GeneID" id="106519677"/>
<evidence type="ECO:0000259" key="23">
    <source>
        <dbReference type="PROSITE" id="PS50119"/>
    </source>
</evidence>
<dbReference type="InterPro" id="IPR017868">
    <property type="entry name" value="Filamin/ABP280_repeat-like"/>
</dbReference>
<evidence type="ECO:0000256" key="18">
    <source>
        <dbReference type="PROSITE-ProRule" id="PRU00087"/>
    </source>
</evidence>
<dbReference type="SUPFAM" id="SSF57845">
    <property type="entry name" value="B-box zinc-binding domain"/>
    <property type="match status" value="1"/>
</dbReference>
<evidence type="ECO:0000259" key="22">
    <source>
        <dbReference type="PROSITE" id="PS50089"/>
    </source>
</evidence>
<comment type="catalytic activity">
    <reaction evidence="1">
        <text>S-ubiquitinyl-[E2 ubiquitin-conjugating enzyme]-L-cysteine + [acceptor protein]-L-lysine = [E2 ubiquitin-conjugating enzyme]-L-cysteine + N(6)-ubiquitinyl-[acceptor protein]-L-lysine.</text>
        <dbReference type="EC" id="2.3.2.27"/>
    </reaction>
</comment>
<dbReference type="PROSITE" id="PS50119">
    <property type="entry name" value="ZF_BBOX"/>
    <property type="match status" value="1"/>
</dbReference>
<organism evidence="24 25">
    <name type="scientific">Austrofundulus limnaeus</name>
    <name type="common">Annual killifish</name>
    <dbReference type="NCBI Taxonomy" id="52670"/>
    <lineage>
        <taxon>Eukaryota</taxon>
        <taxon>Metazoa</taxon>
        <taxon>Chordata</taxon>
        <taxon>Craniata</taxon>
        <taxon>Vertebrata</taxon>
        <taxon>Euteleostomi</taxon>
        <taxon>Actinopterygii</taxon>
        <taxon>Neopterygii</taxon>
        <taxon>Teleostei</taxon>
        <taxon>Neoteleostei</taxon>
        <taxon>Acanthomorphata</taxon>
        <taxon>Ovalentaria</taxon>
        <taxon>Atherinomorphae</taxon>
        <taxon>Cyprinodontiformes</taxon>
        <taxon>Rivulidae</taxon>
        <taxon>Austrofundulus</taxon>
    </lineage>
</organism>
<dbReference type="InterPro" id="IPR001298">
    <property type="entry name" value="Filamin/ABP280_rpt"/>
</dbReference>
<dbReference type="GO" id="GO:0061630">
    <property type="term" value="F:ubiquitin protein ligase activity"/>
    <property type="evidence" value="ECO:0007669"/>
    <property type="project" value="UniProtKB-EC"/>
</dbReference>
<evidence type="ECO:0000256" key="4">
    <source>
        <dbReference type="ARBA" id="ARBA00012483"/>
    </source>
</evidence>
<dbReference type="PROSITE" id="PS50194">
    <property type="entry name" value="FILAMIN_REPEAT"/>
    <property type="match status" value="1"/>
</dbReference>
<dbReference type="GO" id="GO:0000209">
    <property type="term" value="P:protein polyubiquitination"/>
    <property type="evidence" value="ECO:0007669"/>
    <property type="project" value="TreeGrafter"/>
</dbReference>
<dbReference type="SMART" id="SM00184">
    <property type="entry name" value="RING"/>
    <property type="match status" value="1"/>
</dbReference>
<evidence type="ECO:0000256" key="20">
    <source>
        <dbReference type="SAM" id="Coils"/>
    </source>
</evidence>
<dbReference type="AlphaFoldDB" id="A0A2I4BGL2"/>
<keyword evidence="11" id="KW-0862">Zinc</keyword>
<evidence type="ECO:0000256" key="13">
    <source>
        <dbReference type="ARBA" id="ARBA00039484"/>
    </source>
</evidence>
<dbReference type="Gene3D" id="2.60.40.10">
    <property type="entry name" value="Immunoglobulins"/>
    <property type="match status" value="1"/>
</dbReference>
<dbReference type="PROSITE" id="PS51125">
    <property type="entry name" value="NHL"/>
    <property type="match status" value="6"/>
</dbReference>
<dbReference type="InterPro" id="IPR027370">
    <property type="entry name" value="Znf-RING_euk"/>
</dbReference>
<evidence type="ECO:0000256" key="17">
    <source>
        <dbReference type="PROSITE-ProRule" id="PRU00024"/>
    </source>
</evidence>
<dbReference type="STRING" id="52670.A0A2I4BGL2"/>
<dbReference type="InterPro" id="IPR013083">
    <property type="entry name" value="Znf_RING/FYVE/PHD"/>
</dbReference>
<dbReference type="SUPFAM" id="SSF57850">
    <property type="entry name" value="RING/U-box"/>
    <property type="match status" value="1"/>
</dbReference>
<dbReference type="FunFam" id="3.30.160.60:FF:000154">
    <property type="entry name" value="Tripartite motif-containing protein 2"/>
    <property type="match status" value="1"/>
</dbReference>
<dbReference type="Pfam" id="PF00643">
    <property type="entry name" value="zf-B_box"/>
    <property type="match status" value="1"/>
</dbReference>
<feature type="repeat" description="NHL" evidence="19">
    <location>
        <begin position="520"/>
        <end position="563"/>
    </location>
</feature>